<organism evidence="1 2">
    <name type="scientific">Elysia marginata</name>
    <dbReference type="NCBI Taxonomy" id="1093978"/>
    <lineage>
        <taxon>Eukaryota</taxon>
        <taxon>Metazoa</taxon>
        <taxon>Spiralia</taxon>
        <taxon>Lophotrochozoa</taxon>
        <taxon>Mollusca</taxon>
        <taxon>Gastropoda</taxon>
        <taxon>Heterobranchia</taxon>
        <taxon>Euthyneura</taxon>
        <taxon>Panpulmonata</taxon>
        <taxon>Sacoglossa</taxon>
        <taxon>Placobranchoidea</taxon>
        <taxon>Plakobranchidae</taxon>
        <taxon>Elysia</taxon>
    </lineage>
</organism>
<protein>
    <submittedName>
        <fullName evidence="1">Uncharacterized protein</fullName>
    </submittedName>
</protein>
<dbReference type="AlphaFoldDB" id="A0AAV4EMM5"/>
<dbReference type="EMBL" id="BMAT01000228">
    <property type="protein sequence ID" value="GFR62119.1"/>
    <property type="molecule type" value="Genomic_DNA"/>
</dbReference>
<gene>
    <name evidence="1" type="ORF">ElyMa_000122200</name>
</gene>
<sequence>MKEHLDSFLRALIPFWFLIFERSIFQTEGKVYLLIPGEFRPMADTLDFHFEYEEDFRGMSHTFKLKDDLEHEFECDLFGDRGDMTQHGNFFQTIQLPMDYFYQQFSNVTPEDMTATVFANGQAETFSLQFELIHPNISAELFDLSIDIYGGDIFYGSAVHFMKDSGIPTVSSSEQISIKLSYFDHSKYDYRMELYRIDYYAENLCPTHNLGGKIDLETYIGLTALQKCEVDMKGPWLIVQAFSMPFGYIRVTMVILHPINGEFRIHVCIL</sequence>
<name>A0AAV4EMM5_9GAST</name>
<accession>A0AAV4EMM5</accession>
<comment type="caution">
    <text evidence="1">The sequence shown here is derived from an EMBL/GenBank/DDBJ whole genome shotgun (WGS) entry which is preliminary data.</text>
</comment>
<proteinExistence type="predicted"/>
<evidence type="ECO:0000313" key="2">
    <source>
        <dbReference type="Proteomes" id="UP000762676"/>
    </source>
</evidence>
<keyword evidence="2" id="KW-1185">Reference proteome</keyword>
<dbReference type="Proteomes" id="UP000762676">
    <property type="component" value="Unassembled WGS sequence"/>
</dbReference>
<reference evidence="1 2" key="1">
    <citation type="journal article" date="2021" name="Elife">
        <title>Chloroplast acquisition without the gene transfer in kleptoplastic sea slugs, Plakobranchus ocellatus.</title>
        <authorList>
            <person name="Maeda T."/>
            <person name="Takahashi S."/>
            <person name="Yoshida T."/>
            <person name="Shimamura S."/>
            <person name="Takaki Y."/>
            <person name="Nagai Y."/>
            <person name="Toyoda A."/>
            <person name="Suzuki Y."/>
            <person name="Arimoto A."/>
            <person name="Ishii H."/>
            <person name="Satoh N."/>
            <person name="Nishiyama T."/>
            <person name="Hasebe M."/>
            <person name="Maruyama T."/>
            <person name="Minagawa J."/>
            <person name="Obokata J."/>
            <person name="Shigenobu S."/>
        </authorList>
    </citation>
    <scope>NUCLEOTIDE SEQUENCE [LARGE SCALE GENOMIC DNA]</scope>
</reference>
<evidence type="ECO:0000313" key="1">
    <source>
        <dbReference type="EMBL" id="GFR62119.1"/>
    </source>
</evidence>